<dbReference type="Gene3D" id="2.60.120.10">
    <property type="entry name" value="Jelly Rolls"/>
    <property type="match status" value="1"/>
</dbReference>
<evidence type="ECO:0008006" key="3">
    <source>
        <dbReference type="Google" id="ProtNLM"/>
    </source>
</evidence>
<reference evidence="1 2" key="1">
    <citation type="submission" date="2014-04" db="EMBL/GenBank/DDBJ databases">
        <title>Characterization and application of a salt tolerant electro-active bacterium.</title>
        <authorList>
            <person name="Yang L."/>
            <person name="Wei S."/>
            <person name="Tay Q.X.M."/>
        </authorList>
    </citation>
    <scope>NUCLEOTIDE SEQUENCE [LARGE SCALE GENOMIC DNA]</scope>
    <source>
        <strain evidence="1 2">LY1</strain>
    </source>
</reference>
<sequence>MEEEFLKLIRQFSAHVISLFPKQSIKLDDIDWGSLTTYLTDHRYPAGSVLKKPETVEKKSRLVLEGLVVAYRERGDSVWKPYRVYEAGDVAVDLSSMKERKPSGLKFVAYTQVRVVELAYADEIRLLKSHPELNALSAHINNYLFIREASFSSVLSLPNKERYDAFLTTYKQAASMLKIRDVGDLLQFSWTTFKRVRKRKE</sequence>
<dbReference type="EMBL" id="JMIH01000052">
    <property type="protein sequence ID" value="KEO71611.1"/>
    <property type="molecule type" value="Genomic_DNA"/>
</dbReference>
<protein>
    <recommendedName>
        <fullName evidence="3">Cyclic nucleotide-binding domain-containing protein</fullName>
    </recommendedName>
</protein>
<accession>A0A074KNX0</accession>
<dbReference type="AlphaFoldDB" id="A0A074KNX0"/>
<evidence type="ECO:0000313" key="2">
    <source>
        <dbReference type="Proteomes" id="UP000027821"/>
    </source>
</evidence>
<dbReference type="RefSeq" id="WP_035079975.1">
    <property type="nucleotide sequence ID" value="NZ_JMIH01000052.1"/>
</dbReference>
<dbReference type="OrthoDB" id="2989600at2"/>
<evidence type="ECO:0000313" key="1">
    <source>
        <dbReference type="EMBL" id="KEO71611.1"/>
    </source>
</evidence>
<dbReference type="STRING" id="1048983.EL17_23990"/>
<dbReference type="InterPro" id="IPR014710">
    <property type="entry name" value="RmlC-like_jellyroll"/>
</dbReference>
<keyword evidence="2" id="KW-1185">Reference proteome</keyword>
<dbReference type="SUPFAM" id="SSF51206">
    <property type="entry name" value="cAMP-binding domain-like"/>
    <property type="match status" value="1"/>
</dbReference>
<dbReference type="eggNOG" id="COG0664">
    <property type="taxonomic scope" value="Bacteria"/>
</dbReference>
<name>A0A074KNX0_9BACT</name>
<organism evidence="1 2">
    <name type="scientific">Anditalea andensis</name>
    <dbReference type="NCBI Taxonomy" id="1048983"/>
    <lineage>
        <taxon>Bacteria</taxon>
        <taxon>Pseudomonadati</taxon>
        <taxon>Bacteroidota</taxon>
        <taxon>Cytophagia</taxon>
        <taxon>Cytophagales</taxon>
        <taxon>Cytophagaceae</taxon>
        <taxon>Anditalea</taxon>
    </lineage>
</organism>
<dbReference type="Proteomes" id="UP000027821">
    <property type="component" value="Unassembled WGS sequence"/>
</dbReference>
<gene>
    <name evidence="1" type="ORF">EL17_23990</name>
</gene>
<proteinExistence type="predicted"/>
<dbReference type="InterPro" id="IPR018490">
    <property type="entry name" value="cNMP-bd_dom_sf"/>
</dbReference>
<comment type="caution">
    <text evidence="1">The sequence shown here is derived from an EMBL/GenBank/DDBJ whole genome shotgun (WGS) entry which is preliminary data.</text>
</comment>